<protein>
    <recommendedName>
        <fullName evidence="2">Uridine phosphorylase</fullName>
        <ecNumber evidence="1">2.4.2.3</ecNumber>
    </recommendedName>
</protein>
<keyword evidence="6" id="KW-1185">Reference proteome</keyword>
<evidence type="ECO:0000256" key="2">
    <source>
        <dbReference type="ARBA" id="ARBA00021980"/>
    </source>
</evidence>
<dbReference type="Gene3D" id="3.40.50.1580">
    <property type="entry name" value="Nucleoside phosphorylase domain"/>
    <property type="match status" value="1"/>
</dbReference>
<dbReference type="PANTHER" id="PTHR43691:SF11">
    <property type="entry name" value="FI09636P-RELATED"/>
    <property type="match status" value="1"/>
</dbReference>
<dbReference type="InterPro" id="IPR000845">
    <property type="entry name" value="Nucleoside_phosphorylase_d"/>
</dbReference>
<evidence type="ECO:0000256" key="3">
    <source>
        <dbReference type="ARBA" id="ARBA00048447"/>
    </source>
</evidence>
<dbReference type="RefSeq" id="WP_282546797.1">
    <property type="nucleotide sequence ID" value="NZ_JASCIQ010000055.1"/>
</dbReference>
<reference evidence="5 6" key="1">
    <citation type="submission" date="2023-05" db="EMBL/GenBank/DDBJ databases">
        <title>Draft genome sequence of Streptomyces sp. B-S-A6 isolated from a cave soil in Thailand.</title>
        <authorList>
            <person name="Chamroensaksri N."/>
            <person name="Muangham S."/>
        </authorList>
    </citation>
    <scope>NUCLEOTIDE SEQUENCE [LARGE SCALE GENOMIC DNA]</scope>
    <source>
        <strain evidence="5 6">B-S-A6</strain>
    </source>
</reference>
<evidence type="ECO:0000313" key="5">
    <source>
        <dbReference type="EMBL" id="MDI3408920.1"/>
    </source>
</evidence>
<comment type="catalytic activity">
    <reaction evidence="3">
        <text>uridine + phosphate = alpha-D-ribose 1-phosphate + uracil</text>
        <dbReference type="Rhea" id="RHEA:24388"/>
        <dbReference type="ChEBI" id="CHEBI:16704"/>
        <dbReference type="ChEBI" id="CHEBI:17568"/>
        <dbReference type="ChEBI" id="CHEBI:43474"/>
        <dbReference type="ChEBI" id="CHEBI:57720"/>
        <dbReference type="EC" id="2.4.2.3"/>
    </reaction>
</comment>
<feature type="domain" description="Nucleoside phosphorylase" evidence="4">
    <location>
        <begin position="90"/>
        <end position="231"/>
    </location>
</feature>
<dbReference type="EC" id="2.4.2.3" evidence="1"/>
<evidence type="ECO:0000256" key="1">
    <source>
        <dbReference type="ARBA" id="ARBA00011888"/>
    </source>
</evidence>
<evidence type="ECO:0000313" key="6">
    <source>
        <dbReference type="Proteomes" id="UP001223978"/>
    </source>
</evidence>
<dbReference type="Pfam" id="PF01048">
    <property type="entry name" value="PNP_UDP_1"/>
    <property type="match status" value="1"/>
</dbReference>
<sequence length="264" mass="27789">MTSEPSFPLYEGKHALPSVVDPGEHAAYVRDRHPDATLTQLDGVVLLYQQRTMDHAQEVYPTRPQDGWVRGHLRLLDREGRALGICGGFGPGAPATALVLEQIIALGARRVITVGTCATLQPGLTAGDLVVCTQALRDEGVSHHYLAPGTTVEPSETLTGRLAGALTALGTPVRQGMAWTTDAPYRETAAEVAHHRARGVLAADMEAAAVFAVAQHRAVPAAAVFVAADSLIDRRPRRDAPGIRRALGTALEGALTAVAAAAQP</sequence>
<dbReference type="CDD" id="cd09007">
    <property type="entry name" value="NP-I_spr0068"/>
    <property type="match status" value="1"/>
</dbReference>
<dbReference type="EMBL" id="JASCIQ010000055">
    <property type="protein sequence ID" value="MDI3408920.1"/>
    <property type="molecule type" value="Genomic_DNA"/>
</dbReference>
<evidence type="ECO:0000259" key="4">
    <source>
        <dbReference type="Pfam" id="PF01048"/>
    </source>
</evidence>
<dbReference type="Proteomes" id="UP001223978">
    <property type="component" value="Unassembled WGS sequence"/>
</dbReference>
<gene>
    <name evidence="5" type="ORF">QIS96_34530</name>
</gene>
<proteinExistence type="predicted"/>
<dbReference type="InterPro" id="IPR035994">
    <property type="entry name" value="Nucleoside_phosphorylase_sf"/>
</dbReference>
<dbReference type="SUPFAM" id="SSF53167">
    <property type="entry name" value="Purine and uridine phosphorylases"/>
    <property type="match status" value="1"/>
</dbReference>
<organism evidence="5 6">
    <name type="scientific">Streptomyces cavernicola</name>
    <dbReference type="NCBI Taxonomy" id="3043613"/>
    <lineage>
        <taxon>Bacteria</taxon>
        <taxon>Bacillati</taxon>
        <taxon>Actinomycetota</taxon>
        <taxon>Actinomycetes</taxon>
        <taxon>Kitasatosporales</taxon>
        <taxon>Streptomycetaceae</taxon>
        <taxon>Streptomyces</taxon>
    </lineage>
</organism>
<name>A0ABT6SL45_9ACTN</name>
<accession>A0ABT6SL45</accession>
<dbReference type="PANTHER" id="PTHR43691">
    <property type="entry name" value="URIDINE PHOSPHORYLASE"/>
    <property type="match status" value="1"/>
</dbReference>
<comment type="caution">
    <text evidence="5">The sequence shown here is derived from an EMBL/GenBank/DDBJ whole genome shotgun (WGS) entry which is preliminary data.</text>
</comment>